<dbReference type="EMBL" id="BBRZ01000120">
    <property type="protein sequence ID" value="GAM59050.1"/>
    <property type="molecule type" value="Genomic_DNA"/>
</dbReference>
<evidence type="ECO:0000313" key="2">
    <source>
        <dbReference type="Proteomes" id="UP000031671"/>
    </source>
</evidence>
<evidence type="ECO:0000313" key="1">
    <source>
        <dbReference type="EMBL" id="GAM59050.1"/>
    </source>
</evidence>
<protein>
    <submittedName>
        <fullName evidence="1">Outer membrane protein sypB</fullName>
    </submittedName>
</protein>
<gene>
    <name evidence="1" type="ORF">JCM19231_1792</name>
</gene>
<accession>A0A0B8NWX2</accession>
<dbReference type="Proteomes" id="UP000031671">
    <property type="component" value="Unassembled WGS sequence"/>
</dbReference>
<sequence>MLLDAANDIVIQRKQLSKLERQLDYVTAETRCEPPLNDADYQHQMAMIEKIYNLLNIDNQFAKASIEINLNTWGTLQRRPTF</sequence>
<comment type="caution">
    <text evidence="1">The sequence shown here is derived from an EMBL/GenBank/DDBJ whole genome shotgun (WGS) entry which is preliminary data.</text>
</comment>
<keyword evidence="2" id="KW-1185">Reference proteome</keyword>
<reference evidence="1 2" key="2">
    <citation type="submission" date="2015-01" db="EMBL/GenBank/DDBJ databases">
        <authorList>
            <consortium name="NBRP consortium"/>
            <person name="Sawabe T."/>
            <person name="Meirelles P."/>
            <person name="Feng G."/>
            <person name="Sayaka M."/>
            <person name="Hattori M."/>
            <person name="Ohkuma M."/>
        </authorList>
    </citation>
    <scope>NUCLEOTIDE SEQUENCE [LARGE SCALE GENOMIC DNA]</scope>
    <source>
        <strain evidence="2">JCM 19231</strain>
    </source>
</reference>
<proteinExistence type="predicted"/>
<reference evidence="1 2" key="1">
    <citation type="submission" date="2015-01" db="EMBL/GenBank/DDBJ databases">
        <title>Vibrio sp. C1 JCM 19231 whole genome shotgun sequence.</title>
        <authorList>
            <person name="Sawabe T."/>
            <person name="Meirelles P."/>
            <person name="Feng G."/>
            <person name="Sayaka M."/>
            <person name="Hattori M."/>
            <person name="Ohkuma M."/>
        </authorList>
    </citation>
    <scope>NUCLEOTIDE SEQUENCE [LARGE SCALE GENOMIC DNA]</scope>
    <source>
        <strain evidence="2">JCM 19231</strain>
    </source>
</reference>
<dbReference type="AlphaFoldDB" id="A0A0B8NWX2"/>
<organism evidence="1 2">
    <name type="scientific">Vibrio ishigakensis</name>
    <dbReference type="NCBI Taxonomy" id="1481914"/>
    <lineage>
        <taxon>Bacteria</taxon>
        <taxon>Pseudomonadati</taxon>
        <taxon>Pseudomonadota</taxon>
        <taxon>Gammaproteobacteria</taxon>
        <taxon>Vibrionales</taxon>
        <taxon>Vibrionaceae</taxon>
        <taxon>Vibrio</taxon>
    </lineage>
</organism>
<name>A0A0B8NWX2_9VIBR</name>